<keyword evidence="2" id="KW-0472">Membrane</keyword>
<protein>
    <submittedName>
        <fullName evidence="3">Uncharacterized protein</fullName>
    </submittedName>
</protein>
<evidence type="ECO:0000256" key="1">
    <source>
        <dbReference type="SAM" id="Coils"/>
    </source>
</evidence>
<evidence type="ECO:0000313" key="4">
    <source>
        <dbReference type="Proteomes" id="UP000230709"/>
    </source>
</evidence>
<name>A0A2D2D557_METT3</name>
<accession>A0A2D2D557</accession>
<feature type="transmembrane region" description="Helical" evidence="2">
    <location>
        <begin position="126"/>
        <end position="153"/>
    </location>
</feature>
<dbReference type="STRING" id="595536.GCA_000178815_00980"/>
<dbReference type="KEGG" id="mtw:CQW49_21085"/>
<keyword evidence="2" id="KW-0812">Transmembrane</keyword>
<keyword evidence="1" id="KW-0175">Coiled coil</keyword>
<dbReference type="Proteomes" id="UP000230709">
    <property type="component" value="Chromosome"/>
</dbReference>
<keyword evidence="4" id="KW-1185">Reference proteome</keyword>
<gene>
    <name evidence="3" type="ORF">CQW49_21085</name>
</gene>
<feature type="transmembrane region" description="Helical" evidence="2">
    <location>
        <begin position="53"/>
        <end position="72"/>
    </location>
</feature>
<feature type="transmembrane region" description="Helical" evidence="2">
    <location>
        <begin position="84"/>
        <end position="106"/>
    </location>
</feature>
<feature type="coiled-coil region" evidence="1">
    <location>
        <begin position="239"/>
        <end position="374"/>
    </location>
</feature>
<dbReference type="RefSeq" id="WP_003614772.1">
    <property type="nucleotide sequence ID" value="NZ_ADVE02000001.1"/>
</dbReference>
<keyword evidence="2" id="KW-1133">Transmembrane helix</keyword>
<sequence>MADVDQTLSEAEDIAPAAATPTPIAEPRQTLLQRALARLRVAGAPPALDLGRIAAVIVVPVFCWVFYTTASGMIDIMRRDSGDLVGIVGAIIGTTAILTMLAATSWSLGADLGALIAHRRFLGERIVVKTTVTAAVFLFVFCISAFFSFTYYYTNIFNLSSKKLAAETQPMELAAEVLLPVSKAIAGEYDAQTARMEATPDLHAYLDALDTLVKTASVASARLDEGLQKSREGRRRVAREAARRKAAELEDAQAAARRMQDIGARMAALGQTVADLEPIIKAKEDEIVALTSTARQEEQLAVDASKGLDGLGAACGANCDSHRAKAKAAQRRIGALRETLAAPTAQKSDAIRQRDALAAELITLRQKAESASEEPALVAAATEEAPREVVGAARRLAMLRDQIRADPSWARIREAKAPCEEIVGAMRQAGLADAAVPADFSCEPDGVASHDLLTARDEVIAGRAAFDQKCALDGAIRGELTALASRIRTAVAAGKSAASAGFDDAKRLVDDCVVAAKAAGLPEADVQIFLQRSDHFLRTRSMDRNRFELAREAFVGLTPDASMALGVAIAQDAFMFVMKLLAEIFKGRDQRARPPAPVFPALDVADGDADDSDVRVMKALLRLSRPLPGERSAFDGGSSGVAELPVEARSNLIGLLNRLVREGVAHLDRKGVYLLDNRTLAEVEARLALALKRASRGGAASARMEALAAELAAQDGARGWRRRRSALDRYLMPRFPAPAEEDAGEDARAGGYG</sequence>
<reference evidence="4" key="1">
    <citation type="submission" date="2017-10" db="EMBL/GenBank/DDBJ databases">
        <title>Completed PacBio SMRT sequence of Methylosinus trichosporium OB3b reveals presence of a third large plasmid.</title>
        <authorList>
            <person name="Charles T.C."/>
            <person name="Lynch M.D.J."/>
            <person name="Heil J.R."/>
            <person name="Cheng J."/>
        </authorList>
    </citation>
    <scope>NUCLEOTIDE SEQUENCE [LARGE SCALE GENOMIC DNA]</scope>
    <source>
        <strain evidence="4">OB3b</strain>
    </source>
</reference>
<evidence type="ECO:0000313" key="3">
    <source>
        <dbReference type="EMBL" id="ATQ70103.1"/>
    </source>
</evidence>
<dbReference type="EMBL" id="CP023737">
    <property type="protein sequence ID" value="ATQ70103.1"/>
    <property type="molecule type" value="Genomic_DNA"/>
</dbReference>
<proteinExistence type="predicted"/>
<evidence type="ECO:0000256" key="2">
    <source>
        <dbReference type="SAM" id="Phobius"/>
    </source>
</evidence>
<organism evidence="3 4">
    <name type="scientific">Methylosinus trichosporium (strain ATCC 35070 / NCIMB 11131 / UNIQEM 75 / OB3b)</name>
    <dbReference type="NCBI Taxonomy" id="595536"/>
    <lineage>
        <taxon>Bacteria</taxon>
        <taxon>Pseudomonadati</taxon>
        <taxon>Pseudomonadota</taxon>
        <taxon>Alphaproteobacteria</taxon>
        <taxon>Hyphomicrobiales</taxon>
        <taxon>Methylocystaceae</taxon>
        <taxon>Methylosinus</taxon>
    </lineage>
</organism>
<dbReference type="AlphaFoldDB" id="A0A2D2D557"/>